<dbReference type="EMBL" id="BMXI01000001">
    <property type="protein sequence ID" value="GHC40809.1"/>
    <property type="molecule type" value="Genomic_DNA"/>
</dbReference>
<comment type="caution">
    <text evidence="2">The sequence shown here is derived from an EMBL/GenBank/DDBJ whole genome shotgun (WGS) entry which is preliminary data.</text>
</comment>
<dbReference type="Gene3D" id="2.60.120.260">
    <property type="entry name" value="Galactose-binding domain-like"/>
    <property type="match status" value="1"/>
</dbReference>
<proteinExistence type="predicted"/>
<reference evidence="2" key="1">
    <citation type="journal article" date="2014" name="Int. J. Syst. Evol. Microbiol.">
        <title>Complete genome sequence of Corynebacterium casei LMG S-19264T (=DSM 44701T), isolated from a smear-ripened cheese.</title>
        <authorList>
            <consortium name="US DOE Joint Genome Institute (JGI-PGF)"/>
            <person name="Walter F."/>
            <person name="Albersmeier A."/>
            <person name="Kalinowski J."/>
            <person name="Ruckert C."/>
        </authorList>
    </citation>
    <scope>NUCLEOTIDE SEQUENCE</scope>
    <source>
        <strain evidence="2">KCTC 12988</strain>
    </source>
</reference>
<keyword evidence="3" id="KW-1185">Reference proteome</keyword>
<reference evidence="2" key="2">
    <citation type="submission" date="2020-09" db="EMBL/GenBank/DDBJ databases">
        <authorList>
            <person name="Sun Q."/>
            <person name="Kim S."/>
        </authorList>
    </citation>
    <scope>NUCLEOTIDE SEQUENCE</scope>
    <source>
        <strain evidence="2">KCTC 12988</strain>
    </source>
</reference>
<organism evidence="2 3">
    <name type="scientific">Roseibacillus persicicus</name>
    <dbReference type="NCBI Taxonomy" id="454148"/>
    <lineage>
        <taxon>Bacteria</taxon>
        <taxon>Pseudomonadati</taxon>
        <taxon>Verrucomicrobiota</taxon>
        <taxon>Verrucomicrobiia</taxon>
        <taxon>Verrucomicrobiales</taxon>
        <taxon>Verrucomicrobiaceae</taxon>
        <taxon>Roseibacillus</taxon>
    </lineage>
</organism>
<dbReference type="AlphaFoldDB" id="A0A918TBQ4"/>
<feature type="chain" id="PRO_5036931202" description="PEP-CTERM protein-sorting domain-containing protein" evidence="1">
    <location>
        <begin position="23"/>
        <end position="372"/>
    </location>
</feature>
<name>A0A918TBQ4_9BACT</name>
<evidence type="ECO:0000313" key="2">
    <source>
        <dbReference type="EMBL" id="GHC40809.1"/>
    </source>
</evidence>
<sequence length="372" mass="38809">MKVTYFSILSSLLAGTTLVVPAATPLLSVGDSIIAIDTDPSENDSNFPGGEPPTAAIDGDPGTKYLNFGRTGTGLIVTTGSSIAKSLTVTTGGDAEGRDPTSYQVYGTNDAITSANNSDGLAESWTLLDTGSLSLPSDRNTAGAAVNLTNSSAYSSYKIVFPTMKDISQNSIQFSEIQFYDGPDATGNAFVTPANPVVAIDQPGFPSSRYPGGESPGNLLDGDGVSKYLNFGGINSGFIVEPSILGSTVTALEVWTANDASGRDPAAFEIYGALGAMLSDDNSLGNQEAWTLIAADSLSLPEERMASGGLVPIAGADPYDIYKVVFTDLKNPNDIFQISEFQLYTGVVPEPTTTATLAMSFGLLALRRRRQS</sequence>
<dbReference type="RefSeq" id="WP_189566438.1">
    <property type="nucleotide sequence ID" value="NZ_BMXI01000001.1"/>
</dbReference>
<feature type="signal peptide" evidence="1">
    <location>
        <begin position="1"/>
        <end position="22"/>
    </location>
</feature>
<dbReference type="InterPro" id="IPR013424">
    <property type="entry name" value="Ice-binding_C"/>
</dbReference>
<evidence type="ECO:0000256" key="1">
    <source>
        <dbReference type="SAM" id="SignalP"/>
    </source>
</evidence>
<evidence type="ECO:0000313" key="3">
    <source>
        <dbReference type="Proteomes" id="UP000644507"/>
    </source>
</evidence>
<dbReference type="Proteomes" id="UP000644507">
    <property type="component" value="Unassembled WGS sequence"/>
</dbReference>
<protein>
    <recommendedName>
        <fullName evidence="4">PEP-CTERM protein-sorting domain-containing protein</fullName>
    </recommendedName>
</protein>
<evidence type="ECO:0008006" key="4">
    <source>
        <dbReference type="Google" id="ProtNLM"/>
    </source>
</evidence>
<accession>A0A918TBQ4</accession>
<gene>
    <name evidence="2" type="ORF">GCM10007100_01710</name>
</gene>
<keyword evidence="1" id="KW-0732">Signal</keyword>
<dbReference type="NCBIfam" id="TIGR02595">
    <property type="entry name" value="PEP_CTERM"/>
    <property type="match status" value="1"/>
</dbReference>